<dbReference type="InterPro" id="IPR023214">
    <property type="entry name" value="HAD_sf"/>
</dbReference>
<evidence type="ECO:0000313" key="2">
    <source>
        <dbReference type="Proteomes" id="UP000574761"/>
    </source>
</evidence>
<accession>A0A7W6DJS3</accession>
<dbReference type="Proteomes" id="UP000574761">
    <property type="component" value="Unassembled WGS sequence"/>
</dbReference>
<evidence type="ECO:0000313" key="1">
    <source>
        <dbReference type="EMBL" id="MBB3980339.1"/>
    </source>
</evidence>
<gene>
    <name evidence="1" type="ORF">GGQ64_005593</name>
</gene>
<proteinExistence type="predicted"/>
<name>A0A7W6DJS3_9HYPH</name>
<reference evidence="1 2" key="1">
    <citation type="submission" date="2020-08" db="EMBL/GenBank/DDBJ databases">
        <title>Genomic Encyclopedia of Type Strains, Phase IV (KMG-IV): sequencing the most valuable type-strain genomes for metagenomic binning, comparative biology and taxonomic classification.</title>
        <authorList>
            <person name="Goeker M."/>
        </authorList>
    </citation>
    <scope>NUCLEOTIDE SEQUENCE [LARGE SCALE GENOMIC DNA]</scope>
    <source>
        <strain evidence="1 2">DSM 100211</strain>
    </source>
</reference>
<comment type="caution">
    <text evidence="1">The sequence shown here is derived from an EMBL/GenBank/DDBJ whole genome shotgun (WGS) entry which is preliminary data.</text>
</comment>
<dbReference type="Pfam" id="PF12710">
    <property type="entry name" value="HAD"/>
    <property type="match status" value="1"/>
</dbReference>
<dbReference type="AlphaFoldDB" id="A0A7W6DJS3"/>
<dbReference type="InterPro" id="IPR036412">
    <property type="entry name" value="HAD-like_sf"/>
</dbReference>
<protein>
    <submittedName>
        <fullName evidence="1">Phosphoserine phosphatase</fullName>
    </submittedName>
</protein>
<keyword evidence="2" id="KW-1185">Reference proteome</keyword>
<dbReference type="Gene3D" id="3.40.50.1000">
    <property type="entry name" value="HAD superfamily/HAD-like"/>
    <property type="match status" value="1"/>
</dbReference>
<dbReference type="SUPFAM" id="SSF56784">
    <property type="entry name" value="HAD-like"/>
    <property type="match status" value="1"/>
</dbReference>
<sequence>MSVQSTRFSQNGTWRDLSLSGLVMMIAVIISTQAFAQTDALPSWNDTATKKAIVEFVTKVSTEGGADFVPTADRIAAFDMDGTLTPEHPMPIALIPVLADIKENVAKNPLLGARPAVAALLKGDLKTVLAQGEDGQADIIAAATDGKTTEEVAANVRPMLDKAISEKFGVPYTKTTYKPMRELIDLLSANGFTVYICSGSPILFTREISDEMFGIPPEHVMGTWLETKVEERDGKTVLVYTGNVGHLNDKEGKPVTINLAIGKRPIFIGGNEGGRGDIAMMRWSKDRNGPSFQILINHDDAEREFVYSESDNYSLDAAKQFGFHVVSMKDDWKEIVGK</sequence>
<organism evidence="1 2">
    <name type="scientific">Mycoplana azooxidifex</name>
    <dbReference type="NCBI Taxonomy" id="1636188"/>
    <lineage>
        <taxon>Bacteria</taxon>
        <taxon>Pseudomonadati</taxon>
        <taxon>Pseudomonadota</taxon>
        <taxon>Alphaproteobacteria</taxon>
        <taxon>Hyphomicrobiales</taxon>
        <taxon>Rhizobiaceae</taxon>
        <taxon>Mycoplana</taxon>
    </lineage>
</organism>
<dbReference type="RefSeq" id="WP_183808469.1">
    <property type="nucleotide sequence ID" value="NZ_JACIEE010000021.1"/>
</dbReference>
<dbReference type="EMBL" id="JACIEE010000021">
    <property type="protein sequence ID" value="MBB3980339.1"/>
    <property type="molecule type" value="Genomic_DNA"/>
</dbReference>